<proteinExistence type="predicted"/>
<dbReference type="AlphaFoldDB" id="A0A5J9UBZ7"/>
<gene>
    <name evidence="2" type="ORF">EJB05_30906</name>
</gene>
<feature type="compositionally biased region" description="Polar residues" evidence="1">
    <location>
        <begin position="37"/>
        <end position="50"/>
    </location>
</feature>
<dbReference type="Proteomes" id="UP000324897">
    <property type="component" value="Unassembled WGS sequence"/>
</dbReference>
<reference evidence="2 3" key="1">
    <citation type="journal article" date="2019" name="Sci. Rep.">
        <title>A high-quality genome of Eragrostis curvula grass provides insights into Poaceae evolution and supports new strategies to enhance forage quality.</title>
        <authorList>
            <person name="Carballo J."/>
            <person name="Santos B.A.C.M."/>
            <person name="Zappacosta D."/>
            <person name="Garbus I."/>
            <person name="Selva J.P."/>
            <person name="Gallo C.A."/>
            <person name="Diaz A."/>
            <person name="Albertini E."/>
            <person name="Caccamo M."/>
            <person name="Echenique V."/>
        </authorList>
    </citation>
    <scope>NUCLEOTIDE SEQUENCE [LARGE SCALE GENOMIC DNA]</scope>
    <source>
        <strain evidence="3">cv. Victoria</strain>
        <tissue evidence="2">Leaf</tissue>
    </source>
</reference>
<accession>A0A5J9UBZ7</accession>
<name>A0A5J9UBZ7_9POAL</name>
<evidence type="ECO:0000313" key="3">
    <source>
        <dbReference type="Proteomes" id="UP000324897"/>
    </source>
</evidence>
<feature type="non-terminal residue" evidence="2">
    <location>
        <position position="1"/>
    </location>
</feature>
<feature type="region of interest" description="Disordered" evidence="1">
    <location>
        <begin position="1"/>
        <end position="64"/>
    </location>
</feature>
<dbReference type="Gramene" id="TVU21279">
    <property type="protein sequence ID" value="TVU21279"/>
    <property type="gene ID" value="EJB05_30906"/>
</dbReference>
<keyword evidence="3" id="KW-1185">Reference proteome</keyword>
<sequence length="64" mass="6884">MTMDPMGLAPGAPEASKEEEEPNQMAHAKAAGHLTVPNVQELAQTWNESGEQVPERYAGPSPRI</sequence>
<dbReference type="EMBL" id="RWGY01000026">
    <property type="protein sequence ID" value="TVU21279.1"/>
    <property type="molecule type" value="Genomic_DNA"/>
</dbReference>
<evidence type="ECO:0000256" key="1">
    <source>
        <dbReference type="SAM" id="MobiDB-lite"/>
    </source>
</evidence>
<comment type="caution">
    <text evidence="2">The sequence shown here is derived from an EMBL/GenBank/DDBJ whole genome shotgun (WGS) entry which is preliminary data.</text>
</comment>
<protein>
    <submittedName>
        <fullName evidence="2">Uncharacterized protein</fullName>
    </submittedName>
</protein>
<evidence type="ECO:0000313" key="2">
    <source>
        <dbReference type="EMBL" id="TVU21279.1"/>
    </source>
</evidence>
<organism evidence="2 3">
    <name type="scientific">Eragrostis curvula</name>
    <name type="common">weeping love grass</name>
    <dbReference type="NCBI Taxonomy" id="38414"/>
    <lineage>
        <taxon>Eukaryota</taxon>
        <taxon>Viridiplantae</taxon>
        <taxon>Streptophyta</taxon>
        <taxon>Embryophyta</taxon>
        <taxon>Tracheophyta</taxon>
        <taxon>Spermatophyta</taxon>
        <taxon>Magnoliopsida</taxon>
        <taxon>Liliopsida</taxon>
        <taxon>Poales</taxon>
        <taxon>Poaceae</taxon>
        <taxon>PACMAD clade</taxon>
        <taxon>Chloridoideae</taxon>
        <taxon>Eragrostideae</taxon>
        <taxon>Eragrostidinae</taxon>
        <taxon>Eragrostis</taxon>
    </lineage>
</organism>